<dbReference type="KEGG" id="tfu:Tfu_1942"/>
<dbReference type="HOGENOM" id="CLU_1539304_0_0_11"/>
<accession>Q47NJ4</accession>
<dbReference type="AlphaFoldDB" id="Q47NJ4"/>
<reference evidence="1" key="1">
    <citation type="submission" date="2005-07" db="EMBL/GenBank/DDBJ databases">
        <title>Complete sequence of Thermobifida fusca YX.</title>
        <authorList>
            <consortium name="US DOE Joint Genome Institute"/>
            <person name="Copeland A."/>
            <person name="Lucas S."/>
            <person name="Lapidus A."/>
            <person name="Barry K."/>
            <person name="Detter J.C."/>
            <person name="Glavina T."/>
            <person name="Hammon N."/>
            <person name="Israni S."/>
            <person name="Pitluck S."/>
            <person name="Di Bartolo G."/>
            <person name="Chain P."/>
            <person name="Schmutz J."/>
            <person name="Larimer F."/>
            <person name="Land M."/>
            <person name="Lykidis A."/>
            <person name="Richardson P."/>
        </authorList>
    </citation>
    <scope>NUCLEOTIDE SEQUENCE</scope>
    <source>
        <strain evidence="1">YX</strain>
    </source>
</reference>
<sequence>MPSLTQRRTGVPSLLGTIPGCFRSGAARRVVGETAQCTGACHPPFRLRTGRAAPMPKAGPPCRCPGLAAACRQLRAVRIDSVEGSDAVQVLQLRRVRVGKEFVSGSLGRLERRRGFADSYANLCQKLAHHHTPLSPWLAVADHTHDSPRTKHHGSTEFRDGTERFLSRGARRCA</sequence>
<protein>
    <submittedName>
        <fullName evidence="1">Uncharacterized protein</fullName>
    </submittedName>
</protein>
<dbReference type="EMBL" id="CP000088">
    <property type="protein sequence ID" value="AAZ55975.1"/>
    <property type="molecule type" value="Genomic_DNA"/>
</dbReference>
<organism evidence="1">
    <name type="scientific">Thermobifida fusca (strain YX)</name>
    <dbReference type="NCBI Taxonomy" id="269800"/>
    <lineage>
        <taxon>Bacteria</taxon>
        <taxon>Bacillati</taxon>
        <taxon>Actinomycetota</taxon>
        <taxon>Actinomycetes</taxon>
        <taxon>Streptosporangiales</taxon>
        <taxon>Nocardiopsidaceae</taxon>
        <taxon>Thermobifida</taxon>
    </lineage>
</organism>
<name>Q47NJ4_THEFY</name>
<evidence type="ECO:0000313" key="1">
    <source>
        <dbReference type="EMBL" id="AAZ55975.1"/>
    </source>
</evidence>
<proteinExistence type="predicted"/>
<gene>
    <name evidence="1" type="ordered locus">Tfu_1942</name>
</gene>